<dbReference type="Pfam" id="PF02668">
    <property type="entry name" value="TauD"/>
    <property type="match status" value="1"/>
</dbReference>
<proteinExistence type="inferred from homology"/>
<keyword evidence="6" id="KW-0408">Iron</keyword>
<evidence type="ECO:0000313" key="10">
    <source>
        <dbReference type="Proteomes" id="UP000051380"/>
    </source>
</evidence>
<dbReference type="GO" id="GO:0046872">
    <property type="term" value="F:metal ion binding"/>
    <property type="evidence" value="ECO:0007669"/>
    <property type="project" value="UniProtKB-KW"/>
</dbReference>
<dbReference type="RefSeq" id="WP_057030452.1">
    <property type="nucleotide sequence ID" value="NZ_LJYF01000051.1"/>
</dbReference>
<protein>
    <submittedName>
        <fullName evidence="9">Dioxygenase</fullName>
    </submittedName>
</protein>
<dbReference type="Proteomes" id="UP000051380">
    <property type="component" value="Unassembled WGS sequence"/>
</dbReference>
<feature type="domain" description="TauD/TfdA-like" evidence="8">
    <location>
        <begin position="22"/>
        <end position="280"/>
    </location>
</feature>
<dbReference type="GO" id="GO:0005737">
    <property type="term" value="C:cytoplasm"/>
    <property type="evidence" value="ECO:0007669"/>
    <property type="project" value="TreeGrafter"/>
</dbReference>
<evidence type="ECO:0000256" key="3">
    <source>
        <dbReference type="ARBA" id="ARBA00022723"/>
    </source>
</evidence>
<dbReference type="OrthoDB" id="7209371at2"/>
<evidence type="ECO:0000256" key="2">
    <source>
        <dbReference type="ARBA" id="ARBA00005896"/>
    </source>
</evidence>
<keyword evidence="4 9" id="KW-0223">Dioxygenase</keyword>
<dbReference type="Gene3D" id="3.60.130.10">
    <property type="entry name" value="Clavaminate synthase-like"/>
    <property type="match status" value="1"/>
</dbReference>
<reference evidence="9 10" key="1">
    <citation type="submission" date="2015-09" db="EMBL/GenBank/DDBJ databases">
        <title>Draft Genome Sequence of the Strain BR 3267 (Bradyrhizobium yuanmingense) recommended as inoculant for cowpea in Brazil.</title>
        <authorList>
            <person name="Simoes-Araujo J.L."/>
            <person name="Zilli J.E."/>
        </authorList>
    </citation>
    <scope>NUCLEOTIDE SEQUENCE [LARGE SCALE GENOMIC DNA]</scope>
    <source>
        <strain evidence="9 10">BR3267</strain>
    </source>
</reference>
<gene>
    <name evidence="9" type="ORF">AOQ72_04485</name>
</gene>
<dbReference type="SUPFAM" id="SSF51197">
    <property type="entry name" value="Clavaminate synthase-like"/>
    <property type="match status" value="1"/>
</dbReference>
<comment type="caution">
    <text evidence="9">The sequence shown here is derived from an EMBL/GenBank/DDBJ whole genome shotgun (WGS) entry which is preliminary data.</text>
</comment>
<keyword evidence="5" id="KW-0560">Oxidoreductase</keyword>
<dbReference type="EMBL" id="LJYF01000051">
    <property type="protein sequence ID" value="KRP85891.1"/>
    <property type="molecule type" value="Genomic_DNA"/>
</dbReference>
<evidence type="ECO:0000256" key="5">
    <source>
        <dbReference type="ARBA" id="ARBA00023002"/>
    </source>
</evidence>
<dbReference type="GO" id="GO:0016706">
    <property type="term" value="F:2-oxoglutarate-dependent dioxygenase activity"/>
    <property type="evidence" value="ECO:0007669"/>
    <property type="project" value="TreeGrafter"/>
</dbReference>
<evidence type="ECO:0000256" key="4">
    <source>
        <dbReference type="ARBA" id="ARBA00022964"/>
    </source>
</evidence>
<comment type="cofactor">
    <cofactor evidence="1">
        <name>Fe(2+)</name>
        <dbReference type="ChEBI" id="CHEBI:29033"/>
    </cofactor>
</comment>
<evidence type="ECO:0000256" key="1">
    <source>
        <dbReference type="ARBA" id="ARBA00001954"/>
    </source>
</evidence>
<organism evidence="9 10">
    <name type="scientific">Bradyrhizobium yuanmingense</name>
    <dbReference type="NCBI Taxonomy" id="108015"/>
    <lineage>
        <taxon>Bacteria</taxon>
        <taxon>Pseudomonadati</taxon>
        <taxon>Pseudomonadota</taxon>
        <taxon>Alphaproteobacteria</taxon>
        <taxon>Hyphomicrobiales</taxon>
        <taxon>Nitrobacteraceae</taxon>
        <taxon>Bradyrhizobium</taxon>
    </lineage>
</organism>
<dbReference type="FunFam" id="3.60.130.10:FF:000002">
    <property type="entry name" value="Alpha-ketoglutarate-dependent taurine dioxygenase"/>
    <property type="match status" value="1"/>
</dbReference>
<comment type="similarity">
    <text evidence="2">Belongs to the TfdA dioxygenase family.</text>
</comment>
<dbReference type="InterPro" id="IPR042098">
    <property type="entry name" value="TauD-like_sf"/>
</dbReference>
<evidence type="ECO:0000259" key="8">
    <source>
        <dbReference type="Pfam" id="PF02668"/>
    </source>
</evidence>
<dbReference type="InterPro" id="IPR051323">
    <property type="entry name" value="AtsK-like"/>
</dbReference>
<keyword evidence="3" id="KW-0479">Metal-binding</keyword>
<dbReference type="AlphaFoldDB" id="A0A0R3BSC8"/>
<evidence type="ECO:0000313" key="9">
    <source>
        <dbReference type="EMBL" id="KRP85891.1"/>
    </source>
</evidence>
<sequence>MSKRTLIDNLIPRADIIRRAARIGAEIRNIKLSGELPDQTIAAINTQLLKHKVIFFRDQAHLDEVEQERFALRFGKLMPHPTVGAIKGTASIIELDSARGASRADLWHSDMIFLDAYPKMSVLRGVVIPPLGGDTIWANSGAAYLDLPRPLQRLADELWAVHSNAFEFAILARPSEADKKHFEEVYSRTIYETEHPVVRVHPETGERTLVLSDGVQRFVDIPKYDGQRLLDLFQFHITAPENTVRWTWKEGDVAIWDNRATQHYAVNDYGDQHRIVRRATVAGEVPVSIDGQCSVTRIKATKQPPLGLHSDGAGLRLERGPTAP</sequence>
<dbReference type="PANTHER" id="PTHR30468:SF5">
    <property type="entry name" value="ALPHA-KETOGLUTARATE-DEPENDENT SULFATE ESTER DIOXYGENASE"/>
    <property type="match status" value="1"/>
</dbReference>
<feature type="region of interest" description="Disordered" evidence="7">
    <location>
        <begin position="302"/>
        <end position="324"/>
    </location>
</feature>
<evidence type="ECO:0000256" key="6">
    <source>
        <dbReference type="ARBA" id="ARBA00023004"/>
    </source>
</evidence>
<accession>A0A0R3BSC8</accession>
<dbReference type="InterPro" id="IPR003819">
    <property type="entry name" value="TauD/TfdA-like"/>
</dbReference>
<dbReference type="PANTHER" id="PTHR30468">
    <property type="entry name" value="ALPHA-KETOGLUTARATE-DEPENDENT SULFONATE DIOXYGENASE"/>
    <property type="match status" value="1"/>
</dbReference>
<name>A0A0R3BSC8_9BRAD</name>
<evidence type="ECO:0000256" key="7">
    <source>
        <dbReference type="SAM" id="MobiDB-lite"/>
    </source>
</evidence>